<evidence type="ECO:0000256" key="1">
    <source>
        <dbReference type="SAM" id="Phobius"/>
    </source>
</evidence>
<reference evidence="2" key="1">
    <citation type="journal article" date="2023" name="Plant J.">
        <title>The genome of the king protea, Protea cynaroides.</title>
        <authorList>
            <person name="Chang J."/>
            <person name="Duong T.A."/>
            <person name="Schoeman C."/>
            <person name="Ma X."/>
            <person name="Roodt D."/>
            <person name="Barker N."/>
            <person name="Li Z."/>
            <person name="Van de Peer Y."/>
            <person name="Mizrachi E."/>
        </authorList>
    </citation>
    <scope>NUCLEOTIDE SEQUENCE</scope>
    <source>
        <tissue evidence="2">Young leaves</tissue>
    </source>
</reference>
<keyword evidence="1" id="KW-1133">Transmembrane helix</keyword>
<dbReference type="OrthoDB" id="1627728at2759"/>
<sequence length="144" mass="16065">MNFSGDPKESSADIDLSWLIDHFMSPGSGSSGLADHVKLGGRDVGAETTIHHSPEGESHKCCRINIYVNNNVQGVNNSILFGSKVMMRDPGVHSSWRDWNVDEGDTESKPRKRKMKRKKPAVTLGFCVIFLFIFLLLILLMSLF</sequence>
<evidence type="ECO:0000313" key="2">
    <source>
        <dbReference type="EMBL" id="KAJ4956021.1"/>
    </source>
</evidence>
<comment type="caution">
    <text evidence="2">The sequence shown here is derived from an EMBL/GenBank/DDBJ whole genome shotgun (WGS) entry which is preliminary data.</text>
</comment>
<proteinExistence type="predicted"/>
<name>A0A9Q0GZT2_9MAGN</name>
<keyword evidence="1" id="KW-0472">Membrane</keyword>
<evidence type="ECO:0000313" key="3">
    <source>
        <dbReference type="Proteomes" id="UP001141806"/>
    </source>
</evidence>
<feature type="transmembrane region" description="Helical" evidence="1">
    <location>
        <begin position="121"/>
        <end position="143"/>
    </location>
</feature>
<organism evidence="2 3">
    <name type="scientific">Protea cynaroides</name>
    <dbReference type="NCBI Taxonomy" id="273540"/>
    <lineage>
        <taxon>Eukaryota</taxon>
        <taxon>Viridiplantae</taxon>
        <taxon>Streptophyta</taxon>
        <taxon>Embryophyta</taxon>
        <taxon>Tracheophyta</taxon>
        <taxon>Spermatophyta</taxon>
        <taxon>Magnoliopsida</taxon>
        <taxon>Proteales</taxon>
        <taxon>Proteaceae</taxon>
        <taxon>Protea</taxon>
    </lineage>
</organism>
<dbReference type="Proteomes" id="UP001141806">
    <property type="component" value="Unassembled WGS sequence"/>
</dbReference>
<keyword evidence="3" id="KW-1185">Reference proteome</keyword>
<protein>
    <submittedName>
        <fullName evidence="2">Uncharacterized protein</fullName>
    </submittedName>
</protein>
<dbReference type="AlphaFoldDB" id="A0A9Q0GZT2"/>
<accession>A0A9Q0GZT2</accession>
<keyword evidence="1" id="KW-0812">Transmembrane</keyword>
<gene>
    <name evidence="2" type="ORF">NE237_012804</name>
</gene>
<dbReference type="EMBL" id="JAMYWD010000011">
    <property type="protein sequence ID" value="KAJ4956021.1"/>
    <property type="molecule type" value="Genomic_DNA"/>
</dbReference>